<sequence>MNDISKYDINYNDGINEEIIKLREDVINLEKLYSSQIVKTQTFQIEQERLESIILEKDKQILNQGNEIWKLNQLNSNLNLKYEQEIEIYNDELKKFKNYKKLQNDEFKESNGKFLKIQTQFQKNIDELEIELNGKIDKIDELEKKIESLQLDLIENCPNSIDGFEDKLISEDEDEDEDEGEYLELNDDEFLIPEHEDYDNDIQELNLENQLFNHDNNNNYIKKIEEFELKLREYEFEIKSLKNEKIQLYNYINKLLKNQPHNLQNDILKTKLVKRKILRTISTNQIVDNLNISNKFQPKRIQSIHYMQSKPFNSKSSKPYNMVIKEDLINHESNSDDEMEDIKYNISNSYVYGMPTIGFKMVNSLFDNCINWKNPIELLLVNPTNYNQYKTDDYNEIIVLEIE</sequence>
<dbReference type="OrthoDB" id="10636026at2759"/>
<dbReference type="Proteomes" id="UP000769528">
    <property type="component" value="Unassembled WGS sequence"/>
</dbReference>
<dbReference type="EMBL" id="JAEUBF010000390">
    <property type="protein sequence ID" value="KAH3679029.1"/>
    <property type="molecule type" value="Genomic_DNA"/>
</dbReference>
<protein>
    <submittedName>
        <fullName evidence="2">Uncharacterized protein</fullName>
    </submittedName>
</protein>
<reference evidence="2" key="1">
    <citation type="journal article" date="2021" name="Open Biol.">
        <title>Shared evolutionary footprints suggest mitochondrial oxidative damage underlies multiple complex I losses in fungi.</title>
        <authorList>
            <person name="Schikora-Tamarit M.A."/>
            <person name="Marcet-Houben M."/>
            <person name="Nosek J."/>
            <person name="Gabaldon T."/>
        </authorList>
    </citation>
    <scope>NUCLEOTIDE SEQUENCE</scope>
    <source>
        <strain evidence="2">CBS6341</strain>
    </source>
</reference>
<evidence type="ECO:0000256" key="1">
    <source>
        <dbReference type="SAM" id="Coils"/>
    </source>
</evidence>
<keyword evidence="3" id="KW-1185">Reference proteome</keyword>
<accession>A0A9P8PX96</accession>
<dbReference type="AlphaFoldDB" id="A0A9P8PX96"/>
<organism evidence="2 3">
    <name type="scientific">Wickerhamomyces mucosus</name>
    <dbReference type="NCBI Taxonomy" id="1378264"/>
    <lineage>
        <taxon>Eukaryota</taxon>
        <taxon>Fungi</taxon>
        <taxon>Dikarya</taxon>
        <taxon>Ascomycota</taxon>
        <taxon>Saccharomycotina</taxon>
        <taxon>Saccharomycetes</taxon>
        <taxon>Phaffomycetales</taxon>
        <taxon>Wickerhamomycetaceae</taxon>
        <taxon>Wickerhamomyces</taxon>
    </lineage>
</organism>
<name>A0A9P8PX96_9ASCO</name>
<evidence type="ECO:0000313" key="2">
    <source>
        <dbReference type="EMBL" id="KAH3679029.1"/>
    </source>
</evidence>
<feature type="coiled-coil region" evidence="1">
    <location>
        <begin position="125"/>
        <end position="152"/>
    </location>
</feature>
<evidence type="ECO:0000313" key="3">
    <source>
        <dbReference type="Proteomes" id="UP000769528"/>
    </source>
</evidence>
<reference evidence="2" key="2">
    <citation type="submission" date="2021-01" db="EMBL/GenBank/DDBJ databases">
        <authorList>
            <person name="Schikora-Tamarit M.A."/>
        </authorList>
    </citation>
    <scope>NUCLEOTIDE SEQUENCE</scope>
    <source>
        <strain evidence="2">CBS6341</strain>
    </source>
</reference>
<comment type="caution">
    <text evidence="2">The sequence shown here is derived from an EMBL/GenBank/DDBJ whole genome shotgun (WGS) entry which is preliminary data.</text>
</comment>
<keyword evidence="1" id="KW-0175">Coiled coil</keyword>
<gene>
    <name evidence="2" type="ORF">WICMUC_001224</name>
</gene>
<proteinExistence type="predicted"/>
<feature type="coiled-coil region" evidence="1">
    <location>
        <begin position="217"/>
        <end position="244"/>
    </location>
</feature>